<organism evidence="5 6">
    <name type="scientific">Plastoroseomonas arctica</name>
    <dbReference type="NCBI Taxonomy" id="1509237"/>
    <lineage>
        <taxon>Bacteria</taxon>
        <taxon>Pseudomonadati</taxon>
        <taxon>Pseudomonadota</taxon>
        <taxon>Alphaproteobacteria</taxon>
        <taxon>Acetobacterales</taxon>
        <taxon>Acetobacteraceae</taxon>
        <taxon>Plastoroseomonas</taxon>
    </lineage>
</organism>
<feature type="domain" description="Intradiol ring-cleavage dioxygenases" evidence="4">
    <location>
        <begin position="62"/>
        <end position="90"/>
    </location>
</feature>
<keyword evidence="6" id="KW-1185">Reference proteome</keyword>
<evidence type="ECO:0000259" key="4">
    <source>
        <dbReference type="PROSITE" id="PS00083"/>
    </source>
</evidence>
<evidence type="ECO:0000313" key="6">
    <source>
        <dbReference type="Proteomes" id="UP001196068"/>
    </source>
</evidence>
<protein>
    <submittedName>
        <fullName evidence="5">Intradiol ring-cleavage dioxygenase</fullName>
    </submittedName>
</protein>
<name>A0AAF1KL14_9PROT</name>
<dbReference type="RefSeq" id="WP_211876136.1">
    <property type="nucleotide sequence ID" value="NZ_JAAEDH010000029.1"/>
</dbReference>
<dbReference type="InterPro" id="IPR015889">
    <property type="entry name" value="Intradiol_dOase_core"/>
</dbReference>
<evidence type="ECO:0000313" key="5">
    <source>
        <dbReference type="EMBL" id="MBR0657270.1"/>
    </source>
</evidence>
<gene>
    <name evidence="5" type="ORF">GXW79_19495</name>
</gene>
<dbReference type="CDD" id="cd03459">
    <property type="entry name" value="3_4-PCD"/>
    <property type="match status" value="1"/>
</dbReference>
<dbReference type="InterPro" id="IPR050770">
    <property type="entry name" value="Intradiol_RC_Dioxygenase"/>
</dbReference>
<dbReference type="EMBL" id="JAAEDH010000029">
    <property type="protein sequence ID" value="MBR0657270.1"/>
    <property type="molecule type" value="Genomic_DNA"/>
</dbReference>
<dbReference type="AlphaFoldDB" id="A0AAF1KL14"/>
<comment type="caution">
    <text evidence="5">The sequence shown here is derived from an EMBL/GenBank/DDBJ whole genome shotgun (WGS) entry which is preliminary data.</text>
</comment>
<accession>A0AAF1KL14</accession>
<sequence length="206" mass="22932">MILRRSMLALVPASAVAQRSLRRTPEQMEGPFYPRAIPDDADADLRRVIGASREARGRPLLLEGFVRNIVGVPLPGARIEIWQADSQGIYLHPSDRIAQRDTGFQGYGRATADAQGRYAFRTIRPGRYSGRTPHIHLRADMPEGGAPLTTQVYFPDEPGNARDGLFSRTPEAERPLLVARLEATDDGQRAIFDIFTSRLERGLPSR</sequence>
<dbReference type="GO" id="GO:0008199">
    <property type="term" value="F:ferric iron binding"/>
    <property type="evidence" value="ECO:0007669"/>
    <property type="project" value="InterPro"/>
</dbReference>
<dbReference type="Pfam" id="PF00775">
    <property type="entry name" value="Dioxygenase_C"/>
    <property type="match status" value="1"/>
</dbReference>
<dbReference type="PROSITE" id="PS00083">
    <property type="entry name" value="INTRADIOL_DIOXYGENAS"/>
    <property type="match status" value="1"/>
</dbReference>
<evidence type="ECO:0000256" key="2">
    <source>
        <dbReference type="ARBA" id="ARBA00022964"/>
    </source>
</evidence>
<evidence type="ECO:0000256" key="1">
    <source>
        <dbReference type="ARBA" id="ARBA00007825"/>
    </source>
</evidence>
<proteinExistence type="inferred from homology"/>
<dbReference type="Gene3D" id="2.60.130.10">
    <property type="entry name" value="Aromatic compound dioxygenase"/>
    <property type="match status" value="1"/>
</dbReference>
<dbReference type="InterPro" id="IPR039387">
    <property type="entry name" value="3_4-PCD"/>
</dbReference>
<dbReference type="GO" id="GO:0018578">
    <property type="term" value="F:protocatechuate 3,4-dioxygenase activity"/>
    <property type="evidence" value="ECO:0007669"/>
    <property type="project" value="InterPro"/>
</dbReference>
<dbReference type="PANTHER" id="PTHR33711">
    <property type="entry name" value="DIOXYGENASE, PUTATIVE (AFU_ORTHOLOGUE AFUA_2G02910)-RELATED"/>
    <property type="match status" value="1"/>
</dbReference>
<keyword evidence="2 5" id="KW-0223">Dioxygenase</keyword>
<keyword evidence="3" id="KW-0560">Oxidoreductase</keyword>
<comment type="similarity">
    <text evidence="1">Belongs to the intradiol ring-cleavage dioxygenase family.</text>
</comment>
<dbReference type="Proteomes" id="UP001196068">
    <property type="component" value="Unassembled WGS sequence"/>
</dbReference>
<dbReference type="InterPro" id="IPR000627">
    <property type="entry name" value="Intradiol_dOase_C"/>
</dbReference>
<dbReference type="PANTHER" id="PTHR33711:SF11">
    <property type="entry name" value="DIOXYGENASE"/>
    <property type="match status" value="1"/>
</dbReference>
<dbReference type="SUPFAM" id="SSF49482">
    <property type="entry name" value="Aromatic compound dioxygenase"/>
    <property type="match status" value="1"/>
</dbReference>
<reference evidence="5" key="1">
    <citation type="submission" date="2020-01" db="EMBL/GenBank/DDBJ databases">
        <authorList>
            <person name="Rat A."/>
        </authorList>
    </citation>
    <scope>NUCLEOTIDE SEQUENCE</scope>
    <source>
        <strain evidence="5">LMG 28251</strain>
    </source>
</reference>
<reference evidence="5" key="2">
    <citation type="journal article" date="2021" name="Syst. Appl. Microbiol.">
        <title>Roseomonas hellenica sp. nov., isolated from roots of wild-growing Alkanna tinctoria.</title>
        <authorList>
            <person name="Rat A."/>
            <person name="Naranjo H.D."/>
            <person name="Lebbe L."/>
            <person name="Cnockaert M."/>
            <person name="Krigas N."/>
            <person name="Grigoriadou K."/>
            <person name="Maloupa E."/>
            <person name="Willems A."/>
        </authorList>
    </citation>
    <scope>NUCLEOTIDE SEQUENCE</scope>
    <source>
        <strain evidence="5">LMG 28251</strain>
    </source>
</reference>
<evidence type="ECO:0000256" key="3">
    <source>
        <dbReference type="ARBA" id="ARBA00023002"/>
    </source>
</evidence>